<name>A0A1L9NVC8_9RHOB</name>
<accession>A0A1L9NVC8</accession>
<dbReference type="Gene3D" id="2.40.128.270">
    <property type="match status" value="1"/>
</dbReference>
<reference evidence="2 3" key="1">
    <citation type="submission" date="2016-10" db="EMBL/GenBank/DDBJ databases">
        <title>Genome sequence of Planktotalea frisia SH6-1.</title>
        <authorList>
            <person name="Poehlein A."/>
            <person name="Bakenhus I."/>
            <person name="Voget S."/>
            <person name="Brinkhoff T."/>
            <person name="Simon M."/>
        </authorList>
    </citation>
    <scope>NUCLEOTIDE SEQUENCE [LARGE SCALE GENOMIC DNA]</scope>
    <source>
        <strain evidence="2 3">SH6-1</strain>
    </source>
</reference>
<sequence length="129" mass="13856">MIRFLAACALLVGTACVGDESLSKYGASGKVWALSEIDGVAFSARATMEFDKAGWIKGQAPCNRYSVQQKAPYPWFEVGPAMATKMACPDLAAENAFFMALSAMTLSEVGNEVLILTNDEGRTMVFKAE</sequence>
<feature type="domain" description="DUF306" evidence="1">
    <location>
        <begin position="28"/>
        <end position="127"/>
    </location>
</feature>
<dbReference type="PANTHER" id="PTHR35535:SF2">
    <property type="entry name" value="DUF306 DOMAIN-CONTAINING PROTEIN"/>
    <property type="match status" value="1"/>
</dbReference>
<organism evidence="2 3">
    <name type="scientific">Planktotalea frisia</name>
    <dbReference type="NCBI Taxonomy" id="696762"/>
    <lineage>
        <taxon>Bacteria</taxon>
        <taxon>Pseudomonadati</taxon>
        <taxon>Pseudomonadota</taxon>
        <taxon>Alphaproteobacteria</taxon>
        <taxon>Rhodobacterales</taxon>
        <taxon>Paracoccaceae</taxon>
        <taxon>Planktotalea</taxon>
    </lineage>
</organism>
<dbReference type="InterPro" id="IPR038670">
    <property type="entry name" value="HslJ-like_sf"/>
</dbReference>
<dbReference type="AlphaFoldDB" id="A0A1L9NVC8"/>
<dbReference type="PROSITE" id="PS51257">
    <property type="entry name" value="PROKAR_LIPOPROTEIN"/>
    <property type="match status" value="1"/>
</dbReference>
<dbReference type="EMBL" id="MLCB01000151">
    <property type="protein sequence ID" value="OJI93209.1"/>
    <property type="molecule type" value="Genomic_DNA"/>
</dbReference>
<dbReference type="STRING" id="696762.PFRI_25390"/>
<evidence type="ECO:0000313" key="3">
    <source>
        <dbReference type="Proteomes" id="UP000184514"/>
    </source>
</evidence>
<keyword evidence="3" id="KW-1185">Reference proteome</keyword>
<proteinExistence type="predicted"/>
<dbReference type="PANTHER" id="PTHR35535">
    <property type="entry name" value="HEAT SHOCK PROTEIN HSLJ"/>
    <property type="match status" value="1"/>
</dbReference>
<dbReference type="InterPro" id="IPR053147">
    <property type="entry name" value="Hsp_HslJ-like"/>
</dbReference>
<dbReference type="Proteomes" id="UP000184514">
    <property type="component" value="Unassembled WGS sequence"/>
</dbReference>
<dbReference type="RefSeq" id="WP_072631078.1">
    <property type="nucleotide sequence ID" value="NZ_JABBAN010000071.1"/>
</dbReference>
<protein>
    <submittedName>
        <fullName evidence="2">META domain protein</fullName>
    </submittedName>
</protein>
<comment type="caution">
    <text evidence="2">The sequence shown here is derived from an EMBL/GenBank/DDBJ whole genome shotgun (WGS) entry which is preliminary data.</text>
</comment>
<dbReference type="Pfam" id="PF03724">
    <property type="entry name" value="META"/>
    <property type="match status" value="1"/>
</dbReference>
<evidence type="ECO:0000259" key="1">
    <source>
        <dbReference type="Pfam" id="PF03724"/>
    </source>
</evidence>
<evidence type="ECO:0000313" key="2">
    <source>
        <dbReference type="EMBL" id="OJI93209.1"/>
    </source>
</evidence>
<dbReference type="InterPro" id="IPR005184">
    <property type="entry name" value="DUF306_Meta_HslJ"/>
</dbReference>
<gene>
    <name evidence="2" type="ORF">PFRI_25390</name>
</gene>